<dbReference type="STRING" id="1545044.SAMN05444276_102877"/>
<name>A0A099G2I5_9RHOB</name>
<dbReference type="Proteomes" id="UP000029858">
    <property type="component" value="Unassembled WGS sequence"/>
</dbReference>
<dbReference type="Proteomes" id="UP000182944">
    <property type="component" value="Unassembled WGS sequence"/>
</dbReference>
<reference evidence="9" key="3">
    <citation type="submission" date="2016-10" db="EMBL/GenBank/DDBJ databases">
        <authorList>
            <person name="Varghese N."/>
            <person name="Submissions S."/>
        </authorList>
    </citation>
    <scope>NUCLEOTIDE SEQUENCE [LARGE SCALE GENOMIC DNA]</scope>
    <source>
        <strain evidence="9">DSM 29303</strain>
    </source>
</reference>
<protein>
    <submittedName>
        <fullName evidence="6 7">Transcriptional regulator</fullName>
    </submittedName>
</protein>
<sequence>MDELPPLAAIRVFDAVARRMSFTAAAGDLGMTQAGVSYQIRLLEDRLGAALFLRKPRGIELTALGARLARPTHEAFDTLRGAFGPQNETETLSISALPTMAGNWLSQRLGRFQIENPGLAVRLDSSAHLVDFAREDMDVAIRCGAGDWPGLIAHRLFEVDFAPMLSPAMAAAHGPFTDPAQIMPLPWVSPRDPTWDLWLAAAGIERNCEPCAARTALELNVQLHEARAAMAGEGVALLTPRFFRFELATGALVQPFETLGTNGRAYFLVYPPARRNRPAIRALRRFLMAEVAADA</sequence>
<keyword evidence="4" id="KW-0804">Transcription</keyword>
<evidence type="ECO:0000313" key="7">
    <source>
        <dbReference type="EMBL" id="SDX05204.1"/>
    </source>
</evidence>
<evidence type="ECO:0000256" key="1">
    <source>
        <dbReference type="ARBA" id="ARBA00009437"/>
    </source>
</evidence>
<dbReference type="AlphaFoldDB" id="A0A099G2I5"/>
<dbReference type="Pfam" id="PF03466">
    <property type="entry name" value="LysR_substrate"/>
    <property type="match status" value="1"/>
</dbReference>
<keyword evidence="2" id="KW-0805">Transcription regulation</keyword>
<evidence type="ECO:0000256" key="4">
    <source>
        <dbReference type="ARBA" id="ARBA00023163"/>
    </source>
</evidence>
<evidence type="ECO:0000256" key="3">
    <source>
        <dbReference type="ARBA" id="ARBA00023125"/>
    </source>
</evidence>
<reference evidence="6 8" key="2">
    <citation type="submission" date="2014-10" db="EMBL/GenBank/DDBJ databases">
        <title>Paracoccus sanguinis sp. nov., isolated from clinical specimens of New York State patients.</title>
        <authorList>
            <person name="Mingle L.A."/>
            <person name="Cole J.A."/>
            <person name="Lapierre P."/>
            <person name="Musser K.A."/>
        </authorList>
    </citation>
    <scope>NUCLEOTIDE SEQUENCE [LARGE SCALE GENOMIC DNA]</scope>
    <source>
        <strain evidence="6 8">5503</strain>
    </source>
</reference>
<dbReference type="SUPFAM" id="SSF53850">
    <property type="entry name" value="Periplasmic binding protein-like II"/>
    <property type="match status" value="1"/>
</dbReference>
<dbReference type="PANTHER" id="PTHR30537:SF74">
    <property type="entry name" value="HTH-TYPE TRANSCRIPTIONAL REGULATOR TRPI"/>
    <property type="match status" value="1"/>
</dbReference>
<dbReference type="RefSeq" id="WP_036707635.1">
    <property type="nucleotide sequence ID" value="NZ_FNNA01000002.1"/>
</dbReference>
<dbReference type="CDD" id="cd08432">
    <property type="entry name" value="PBP2_GcdR_TrpI_HvrB_AmpR_like"/>
    <property type="match status" value="1"/>
</dbReference>
<dbReference type="Pfam" id="PF00126">
    <property type="entry name" value="HTH_1"/>
    <property type="match status" value="1"/>
</dbReference>
<keyword evidence="3" id="KW-0238">DNA-binding</keyword>
<dbReference type="InterPro" id="IPR058163">
    <property type="entry name" value="LysR-type_TF_proteobact-type"/>
</dbReference>
<dbReference type="InterPro" id="IPR000847">
    <property type="entry name" value="LysR_HTH_N"/>
</dbReference>
<dbReference type="Gene3D" id="1.10.10.10">
    <property type="entry name" value="Winged helix-like DNA-binding domain superfamily/Winged helix DNA-binding domain"/>
    <property type="match status" value="1"/>
</dbReference>
<dbReference type="PANTHER" id="PTHR30537">
    <property type="entry name" value="HTH-TYPE TRANSCRIPTIONAL REGULATOR"/>
    <property type="match status" value="1"/>
</dbReference>
<evidence type="ECO:0000259" key="5">
    <source>
        <dbReference type="PROSITE" id="PS50931"/>
    </source>
</evidence>
<dbReference type="EMBL" id="FNNA01000002">
    <property type="protein sequence ID" value="SDX05204.1"/>
    <property type="molecule type" value="Genomic_DNA"/>
</dbReference>
<dbReference type="SUPFAM" id="SSF46785">
    <property type="entry name" value="Winged helix' DNA-binding domain"/>
    <property type="match status" value="1"/>
</dbReference>
<comment type="similarity">
    <text evidence="1">Belongs to the LysR transcriptional regulatory family.</text>
</comment>
<dbReference type="PRINTS" id="PR00039">
    <property type="entry name" value="HTHLYSR"/>
</dbReference>
<accession>A0A099G2I5</accession>
<proteinExistence type="inferred from homology"/>
<dbReference type="InterPro" id="IPR005119">
    <property type="entry name" value="LysR_subst-bd"/>
</dbReference>
<dbReference type="EMBL" id="JRKQ01000012">
    <property type="protein sequence ID" value="KGJ23059.1"/>
    <property type="molecule type" value="Genomic_DNA"/>
</dbReference>
<reference evidence="7" key="4">
    <citation type="submission" date="2016-10" db="EMBL/GenBank/DDBJ databases">
        <authorList>
            <person name="de Groot N.N."/>
        </authorList>
    </citation>
    <scope>NUCLEOTIDE SEQUENCE [LARGE SCALE GENOMIC DNA]</scope>
    <source>
        <strain evidence="7">DSM 29303</strain>
    </source>
</reference>
<dbReference type="Gene3D" id="3.40.190.10">
    <property type="entry name" value="Periplasmic binding protein-like II"/>
    <property type="match status" value="2"/>
</dbReference>
<organism evidence="6 8">
    <name type="scientific">Paracoccus sanguinis</name>
    <dbReference type="NCBI Taxonomy" id="1545044"/>
    <lineage>
        <taxon>Bacteria</taxon>
        <taxon>Pseudomonadati</taxon>
        <taxon>Pseudomonadota</taxon>
        <taxon>Alphaproteobacteria</taxon>
        <taxon>Rhodobacterales</taxon>
        <taxon>Paracoccaceae</taxon>
        <taxon>Paracoccus</taxon>
    </lineage>
</organism>
<keyword evidence="9" id="KW-1185">Reference proteome</keyword>
<evidence type="ECO:0000313" key="8">
    <source>
        <dbReference type="Proteomes" id="UP000029858"/>
    </source>
</evidence>
<feature type="domain" description="HTH lysR-type" evidence="5">
    <location>
        <begin position="5"/>
        <end position="62"/>
    </location>
</feature>
<dbReference type="InterPro" id="IPR036388">
    <property type="entry name" value="WH-like_DNA-bd_sf"/>
</dbReference>
<dbReference type="PROSITE" id="PS50931">
    <property type="entry name" value="HTH_LYSR"/>
    <property type="match status" value="1"/>
</dbReference>
<evidence type="ECO:0000313" key="9">
    <source>
        <dbReference type="Proteomes" id="UP000182944"/>
    </source>
</evidence>
<dbReference type="GO" id="GO:0006351">
    <property type="term" value="P:DNA-templated transcription"/>
    <property type="evidence" value="ECO:0007669"/>
    <property type="project" value="TreeGrafter"/>
</dbReference>
<dbReference type="GO" id="GO:0043565">
    <property type="term" value="F:sequence-specific DNA binding"/>
    <property type="evidence" value="ECO:0007669"/>
    <property type="project" value="TreeGrafter"/>
</dbReference>
<accession>A0A099GJV8</accession>
<gene>
    <name evidence="6" type="ORF">IX56_04170</name>
    <name evidence="7" type="ORF">SAMN05444276_102877</name>
</gene>
<reference evidence="6 8" key="1">
    <citation type="submission" date="2014-09" db="EMBL/GenBank/DDBJ databases">
        <authorList>
            <person name="McGinnis J.M."/>
            <person name="Wolfgang W.J."/>
        </authorList>
    </citation>
    <scope>NUCLEOTIDE SEQUENCE [LARGE SCALE GENOMIC DNA]</scope>
    <source>
        <strain evidence="6 8">5503</strain>
    </source>
</reference>
<evidence type="ECO:0000256" key="2">
    <source>
        <dbReference type="ARBA" id="ARBA00023015"/>
    </source>
</evidence>
<dbReference type="InterPro" id="IPR036390">
    <property type="entry name" value="WH_DNA-bd_sf"/>
</dbReference>
<evidence type="ECO:0000313" key="6">
    <source>
        <dbReference type="EMBL" id="KGJ23059.1"/>
    </source>
</evidence>
<dbReference type="GO" id="GO:0003700">
    <property type="term" value="F:DNA-binding transcription factor activity"/>
    <property type="evidence" value="ECO:0007669"/>
    <property type="project" value="InterPro"/>
</dbReference>